<dbReference type="Pfam" id="PF17137">
    <property type="entry name" value="DUF5110"/>
    <property type="match status" value="1"/>
</dbReference>
<keyword evidence="2 4" id="KW-0378">Hydrolase</keyword>
<dbReference type="Pfam" id="PF21365">
    <property type="entry name" value="Glyco_hydro_31_3rd"/>
    <property type="match status" value="1"/>
</dbReference>
<dbReference type="PANTHER" id="PTHR22762:SF120">
    <property type="entry name" value="HETEROGLYCAN GLUCOSIDASE 1"/>
    <property type="match status" value="1"/>
</dbReference>
<keyword evidence="10" id="KW-1185">Reference proteome</keyword>
<dbReference type="SUPFAM" id="SSF51445">
    <property type="entry name" value="(Trans)glycosidases"/>
    <property type="match status" value="1"/>
</dbReference>
<dbReference type="CDD" id="cd14752">
    <property type="entry name" value="GH31_N"/>
    <property type="match status" value="1"/>
</dbReference>
<evidence type="ECO:0000256" key="4">
    <source>
        <dbReference type="RuleBase" id="RU361185"/>
    </source>
</evidence>
<dbReference type="AlphaFoldDB" id="A0A243WAL9"/>
<evidence type="ECO:0000256" key="2">
    <source>
        <dbReference type="ARBA" id="ARBA00022801"/>
    </source>
</evidence>
<protein>
    <submittedName>
        <fullName evidence="9">Glycoside hydrolase family 31</fullName>
    </submittedName>
</protein>
<feature type="domain" description="DUF5110" evidence="7">
    <location>
        <begin position="722"/>
        <end position="788"/>
    </location>
</feature>
<dbReference type="Pfam" id="PF01055">
    <property type="entry name" value="Glyco_hydro_31_2nd"/>
    <property type="match status" value="1"/>
</dbReference>
<evidence type="ECO:0000256" key="3">
    <source>
        <dbReference type="ARBA" id="ARBA00023295"/>
    </source>
</evidence>
<dbReference type="InterPro" id="IPR000322">
    <property type="entry name" value="Glyco_hydro_31_TIM"/>
</dbReference>
<dbReference type="EMBL" id="MTSE01000009">
    <property type="protein sequence ID" value="OUJ72626.1"/>
    <property type="molecule type" value="Genomic_DNA"/>
</dbReference>
<dbReference type="Gene3D" id="3.20.20.80">
    <property type="entry name" value="Glycosidases"/>
    <property type="match status" value="1"/>
</dbReference>
<reference evidence="9 10" key="1">
    <citation type="submission" date="2017-01" db="EMBL/GenBank/DDBJ databases">
        <title>A new Hymenobacter.</title>
        <authorList>
            <person name="Liang Y."/>
            <person name="Feng F."/>
        </authorList>
    </citation>
    <scope>NUCLEOTIDE SEQUENCE [LARGE SCALE GENOMIC DNA]</scope>
    <source>
        <strain evidence="9">MIMBbqt21</strain>
    </source>
</reference>
<evidence type="ECO:0000256" key="1">
    <source>
        <dbReference type="ARBA" id="ARBA00007806"/>
    </source>
</evidence>
<dbReference type="InterPro" id="IPR011013">
    <property type="entry name" value="Gal_mutarotase_sf_dom"/>
</dbReference>
<sequence>MSRSMSLFLGFVSFPTHYQEVLKFTHTTFLRLGVASLLGSFAPATAYAQFPALQTLGNVQRAEPAGNTLRLTFANATGEVTAYSPSILRVRLSPKPLAQDFSYAVVAQPSVSALQVRDEANMLTITIDSVRLVIQKSPARFSFYTADGKLLNQDEPGLGTSWVGEEITTYKKLQPGERFLGLGEKTGPLDRRGQAYLNQNTDTYGYGTSADPLYSTIPFYMGLHDGLGYGIFFDNTFVSQFNFGASNDRFSSFGARGGEMNYYFIGRRKPAGIIQDYTYLTGRMPMPALWSLGYQQSRYTYYPDTEVKRIVQTFREKKIPLDVLYLDIHYMDAYKVFTWHPQRFPQPAKMLKDLKSMGVHTTVIVDPGVKTEKGYAPYEEALQKSLFVKYPDGTNYRGEVWPGWCNFPDFTLPAARQWWGEQFKGYVDAGLDGFWNDMNEMATWGNQLPSNILFNYEGRGATTNAARNVYGMQMARSTYEGTRKLMNGRRPLILTRAGYAGMQRYTAIWTGDNVSTDEHMLTGVRLVNSLGLSGMPNAGMDVGGFTATPPPTAELYTRWISLGTFTPFFRAHSAVDTKSAEPWSFGEANTETNRNYIQLRYNLLPYLYSAFYEATQNGMPVQRSLAIDYPTDSLVYSPDFQNQYQFGPGLLVAPVSSTLAAARVYLPAGRWYDFYNDQPAAGGKASYVPTPLDRLPVFVRGGSIIPMQSPVQYTAQAPLDTLYLHIYKGDKPTSFVYYEDDGTTYAHEKGQYVKRTITLDPAARALELGKMEGSFKSKFKNVEVVFHGFESLGPVQTAGKRQTTATRVFYLQKSASLTGENTRSTVITVRNATEAVRITW</sequence>
<feature type="domain" description="Glycoside hydrolase family 31 N-terminal" evidence="6">
    <location>
        <begin position="79"/>
        <end position="241"/>
    </location>
</feature>
<organism evidence="9 10">
    <name type="scientific">Hymenobacter crusticola</name>
    <dbReference type="NCBI Taxonomy" id="1770526"/>
    <lineage>
        <taxon>Bacteria</taxon>
        <taxon>Pseudomonadati</taxon>
        <taxon>Bacteroidota</taxon>
        <taxon>Cytophagia</taxon>
        <taxon>Cytophagales</taxon>
        <taxon>Hymenobacteraceae</taxon>
        <taxon>Hymenobacter</taxon>
    </lineage>
</organism>
<dbReference type="PROSITE" id="PS00129">
    <property type="entry name" value="GLYCOSYL_HYDROL_F31_1"/>
    <property type="match status" value="1"/>
</dbReference>
<dbReference type="CDD" id="cd06604">
    <property type="entry name" value="GH31_glucosidase_II_MalA"/>
    <property type="match status" value="1"/>
</dbReference>
<feature type="domain" description="Glycoside hydrolase family 31 TIM barrel" evidence="5">
    <location>
        <begin position="285"/>
        <end position="610"/>
    </location>
</feature>
<dbReference type="SUPFAM" id="SSF74650">
    <property type="entry name" value="Galactose mutarotase-like"/>
    <property type="match status" value="1"/>
</dbReference>
<accession>A0A243WAL9</accession>
<keyword evidence="3 4" id="KW-0326">Glycosidase</keyword>
<name>A0A243WAL9_9BACT</name>
<dbReference type="PANTHER" id="PTHR22762">
    <property type="entry name" value="ALPHA-GLUCOSIDASE"/>
    <property type="match status" value="1"/>
</dbReference>
<dbReference type="Pfam" id="PF13802">
    <property type="entry name" value="Gal_mutarotas_2"/>
    <property type="match status" value="1"/>
</dbReference>
<gene>
    <name evidence="9" type="ORF">BXP70_17065</name>
</gene>
<evidence type="ECO:0000259" key="6">
    <source>
        <dbReference type="Pfam" id="PF13802"/>
    </source>
</evidence>
<evidence type="ECO:0000313" key="10">
    <source>
        <dbReference type="Proteomes" id="UP000194873"/>
    </source>
</evidence>
<dbReference type="Proteomes" id="UP000194873">
    <property type="component" value="Unassembled WGS sequence"/>
</dbReference>
<evidence type="ECO:0000259" key="7">
    <source>
        <dbReference type="Pfam" id="PF17137"/>
    </source>
</evidence>
<dbReference type="GO" id="GO:0004553">
    <property type="term" value="F:hydrolase activity, hydrolyzing O-glycosyl compounds"/>
    <property type="evidence" value="ECO:0007669"/>
    <property type="project" value="InterPro"/>
</dbReference>
<evidence type="ECO:0000259" key="8">
    <source>
        <dbReference type="Pfam" id="PF21365"/>
    </source>
</evidence>
<comment type="caution">
    <text evidence="9">The sequence shown here is derived from an EMBL/GenBank/DDBJ whole genome shotgun (WGS) entry which is preliminary data.</text>
</comment>
<evidence type="ECO:0000259" key="5">
    <source>
        <dbReference type="Pfam" id="PF01055"/>
    </source>
</evidence>
<dbReference type="GO" id="GO:0030246">
    <property type="term" value="F:carbohydrate binding"/>
    <property type="evidence" value="ECO:0007669"/>
    <property type="project" value="InterPro"/>
</dbReference>
<dbReference type="InterPro" id="IPR013780">
    <property type="entry name" value="Glyco_hydro_b"/>
</dbReference>
<dbReference type="InterPro" id="IPR025887">
    <property type="entry name" value="Glyco_hydro_31_N_dom"/>
</dbReference>
<dbReference type="InterPro" id="IPR030458">
    <property type="entry name" value="Glyco_hydro_31_AS"/>
</dbReference>
<feature type="domain" description="Glycosyl hydrolase family 31 C-terminal" evidence="8">
    <location>
        <begin position="618"/>
        <end position="705"/>
    </location>
</feature>
<proteinExistence type="inferred from homology"/>
<dbReference type="Gene3D" id="2.60.40.1760">
    <property type="entry name" value="glycosyl hydrolase (family 31)"/>
    <property type="match status" value="1"/>
</dbReference>
<dbReference type="InterPro" id="IPR017853">
    <property type="entry name" value="GH"/>
</dbReference>
<dbReference type="Gene3D" id="2.60.40.1180">
    <property type="entry name" value="Golgi alpha-mannosidase II"/>
    <property type="match status" value="2"/>
</dbReference>
<evidence type="ECO:0000313" key="9">
    <source>
        <dbReference type="EMBL" id="OUJ72626.1"/>
    </source>
</evidence>
<dbReference type="GO" id="GO:0005975">
    <property type="term" value="P:carbohydrate metabolic process"/>
    <property type="evidence" value="ECO:0007669"/>
    <property type="project" value="InterPro"/>
</dbReference>
<dbReference type="SUPFAM" id="SSF51011">
    <property type="entry name" value="Glycosyl hydrolase domain"/>
    <property type="match status" value="1"/>
</dbReference>
<comment type="similarity">
    <text evidence="1 4">Belongs to the glycosyl hydrolase 31 family.</text>
</comment>
<dbReference type="InterPro" id="IPR033403">
    <property type="entry name" value="DUF5110"/>
</dbReference>
<dbReference type="InterPro" id="IPR048395">
    <property type="entry name" value="Glyco_hydro_31_C"/>
</dbReference>